<dbReference type="AlphaFoldDB" id="A0AAD3HE07"/>
<dbReference type="PANTHER" id="PTHR36971:SF1">
    <property type="entry name" value="METHYLTRANSFERASE DOMAIN-CONTAINING PROTEIN"/>
    <property type="match status" value="1"/>
</dbReference>
<dbReference type="Proteomes" id="UP001054902">
    <property type="component" value="Unassembled WGS sequence"/>
</dbReference>
<gene>
    <name evidence="1" type="ORF">CTEN210_16282</name>
</gene>
<name>A0AAD3HE07_9STRA</name>
<reference evidence="1 2" key="1">
    <citation type="journal article" date="2021" name="Sci. Rep.">
        <title>The genome of the diatom Chaetoceros tenuissimus carries an ancient integrated fragment of an extant virus.</title>
        <authorList>
            <person name="Hongo Y."/>
            <person name="Kimura K."/>
            <person name="Takaki Y."/>
            <person name="Yoshida Y."/>
            <person name="Baba S."/>
            <person name="Kobayashi G."/>
            <person name="Nagasaki K."/>
            <person name="Hano T."/>
            <person name="Tomaru Y."/>
        </authorList>
    </citation>
    <scope>NUCLEOTIDE SEQUENCE [LARGE SCALE GENOMIC DNA]</scope>
    <source>
        <strain evidence="1 2">NIES-3715</strain>
    </source>
</reference>
<dbReference type="PANTHER" id="PTHR36971">
    <property type="entry name" value="UNNAMED PRODUCT"/>
    <property type="match status" value="1"/>
</dbReference>
<organism evidence="1 2">
    <name type="scientific">Chaetoceros tenuissimus</name>
    <dbReference type="NCBI Taxonomy" id="426638"/>
    <lineage>
        <taxon>Eukaryota</taxon>
        <taxon>Sar</taxon>
        <taxon>Stramenopiles</taxon>
        <taxon>Ochrophyta</taxon>
        <taxon>Bacillariophyta</taxon>
        <taxon>Coscinodiscophyceae</taxon>
        <taxon>Chaetocerotophycidae</taxon>
        <taxon>Chaetocerotales</taxon>
        <taxon>Chaetocerotaceae</taxon>
        <taxon>Chaetoceros</taxon>
    </lineage>
</organism>
<sequence>MSNVEVKICTVIDGTGKSSPPDGTIINNENSTRALSKKNRIYVLREFLHRMYPSITSHQNPKILDVAGGRGDLSWILKNIDGINSIIADRRVPNHKRLVKSVRFLLDNPAEAKIRAVEGLPTHQPLAKFLTRMIENCSIKRKRDNEESVNLTLSSPNYMRIHVDDALVNTIRNISLKKDLNDGDKNIWNEYWQKESDRVQANKVYYGGTLPKQRDEEKEDMQQIKDPTEALCVFQSLDLIVGFHPDQATEATIDLALLLKIPFAVVPCCVFPSEFPNREYNGQRVRTHGQLVEYLCTKHERIRKEKLAFVETETAKNVVLYMLEEDFK</sequence>
<comment type="caution">
    <text evidence="1">The sequence shown here is derived from an EMBL/GenBank/DDBJ whole genome shotgun (WGS) entry which is preliminary data.</text>
</comment>
<evidence type="ECO:0000313" key="1">
    <source>
        <dbReference type="EMBL" id="GFH59806.1"/>
    </source>
</evidence>
<protein>
    <submittedName>
        <fullName evidence="1">Uncharacterized protein</fullName>
    </submittedName>
</protein>
<accession>A0AAD3HE07</accession>
<keyword evidence="2" id="KW-1185">Reference proteome</keyword>
<dbReference type="EMBL" id="BLLK01000069">
    <property type="protein sequence ID" value="GFH59806.1"/>
    <property type="molecule type" value="Genomic_DNA"/>
</dbReference>
<proteinExistence type="predicted"/>
<evidence type="ECO:0000313" key="2">
    <source>
        <dbReference type="Proteomes" id="UP001054902"/>
    </source>
</evidence>